<dbReference type="AlphaFoldDB" id="A0A383RXR1"/>
<dbReference type="OrthoDB" id="6983232at2"/>
<evidence type="ECO:0008006" key="4">
    <source>
        <dbReference type="Google" id="ProtNLM"/>
    </source>
</evidence>
<dbReference type="Proteomes" id="UP000263595">
    <property type="component" value="Unassembled WGS sequence"/>
</dbReference>
<proteinExistence type="predicted"/>
<sequence>MRVPVLLLLLASLGSGPILVGEVLADEACDVVMRSSSEAIKPVERHTCYSFSNMPAEAINWSCSNESKEMLNAQKRKVARCADGSVGSCIAPLTQESLANAKAAGADEPSTRPALSKDARVVTYYYDTQALGQSRADCERNNGIWQTH</sequence>
<reference evidence="3" key="1">
    <citation type="submission" date="2018-08" db="EMBL/GenBank/DDBJ databases">
        <authorList>
            <person name="Blom J."/>
        </authorList>
    </citation>
    <scope>NUCLEOTIDE SEQUENCE [LARGE SCALE GENOMIC DNA]</scope>
    <source>
        <strain evidence="3">CCOS 865</strain>
    </source>
</reference>
<evidence type="ECO:0000256" key="1">
    <source>
        <dbReference type="SAM" id="SignalP"/>
    </source>
</evidence>
<feature type="signal peptide" evidence="1">
    <location>
        <begin position="1"/>
        <end position="20"/>
    </location>
</feature>
<gene>
    <name evidence="2" type="ORF">CCOS865_04157</name>
</gene>
<evidence type="ECO:0000313" key="3">
    <source>
        <dbReference type="Proteomes" id="UP000263595"/>
    </source>
</evidence>
<protein>
    <recommendedName>
        <fullName evidence="4">Secreted protein</fullName>
    </recommendedName>
</protein>
<name>A0A383RXR1_9PSED</name>
<keyword evidence="3" id="KW-1185">Reference proteome</keyword>
<feature type="chain" id="PRO_5017004354" description="Secreted protein" evidence="1">
    <location>
        <begin position="21"/>
        <end position="148"/>
    </location>
</feature>
<evidence type="ECO:0000313" key="2">
    <source>
        <dbReference type="EMBL" id="SYX91877.1"/>
    </source>
</evidence>
<organism evidence="2 3">
    <name type="scientific">Pseudomonas reidholzensis</name>
    <dbReference type="NCBI Taxonomy" id="1785162"/>
    <lineage>
        <taxon>Bacteria</taxon>
        <taxon>Pseudomonadati</taxon>
        <taxon>Pseudomonadota</taxon>
        <taxon>Gammaproteobacteria</taxon>
        <taxon>Pseudomonadales</taxon>
        <taxon>Pseudomonadaceae</taxon>
        <taxon>Pseudomonas</taxon>
    </lineage>
</organism>
<accession>A0A383RXR1</accession>
<dbReference type="RefSeq" id="WP_119144440.1">
    <property type="nucleotide sequence ID" value="NZ_CBCSFL010000001.1"/>
</dbReference>
<dbReference type="EMBL" id="UNOZ01000030">
    <property type="protein sequence ID" value="SYX91877.1"/>
    <property type="molecule type" value="Genomic_DNA"/>
</dbReference>
<keyword evidence="1" id="KW-0732">Signal</keyword>